<reference evidence="2" key="1">
    <citation type="submission" date="2017-09" db="EMBL/GenBank/DDBJ databases">
        <title>Discovery and spatiotemporal study of three novel RNA viruses isolated from Ixodes ricinus in Belgium.</title>
        <authorList>
            <person name="Vanmechelen B."/>
            <person name="Vergote V."/>
            <person name="De Coster S."/>
            <person name="Laenen L."/>
            <person name="Maes P."/>
        </authorList>
    </citation>
    <scope>NUCLEOTIDE SEQUENCE</scope>
    <source>
        <strain evidence="2">Chimay-1</strain>
    </source>
</reference>
<dbReference type="EMBL" id="MF975531">
    <property type="protein sequence ID" value="AVM86062.1"/>
    <property type="molecule type" value="Viral_cRNA"/>
</dbReference>
<protein>
    <submittedName>
        <fullName evidence="2">G protein</fullName>
    </submittedName>
</protein>
<proteinExistence type="predicted"/>
<feature type="transmembrane region" description="Helical" evidence="1">
    <location>
        <begin position="660"/>
        <end position="679"/>
    </location>
</feature>
<accession>A0A2P1GJC6</accession>
<keyword evidence="3" id="KW-1185">Reference proteome</keyword>
<evidence type="ECO:0000313" key="3">
    <source>
        <dbReference type="Proteomes" id="UP000676088"/>
    </source>
</evidence>
<keyword evidence="1" id="KW-1133">Transmembrane helix</keyword>
<evidence type="ECO:0000256" key="1">
    <source>
        <dbReference type="SAM" id="Phobius"/>
    </source>
</evidence>
<dbReference type="KEGG" id="vg:80535541"/>
<organism evidence="2">
    <name type="scientific">Chimay rhabdovirus</name>
    <dbReference type="NCBI Taxonomy" id="2116536"/>
    <lineage>
        <taxon>Viruses</taxon>
        <taxon>Riboviria</taxon>
        <taxon>Orthornavirae</taxon>
        <taxon>Negarnaviricota</taxon>
        <taxon>Haploviricotina</taxon>
        <taxon>Monjiviricetes</taxon>
        <taxon>Mononegavirales</taxon>
        <taxon>Rhabdoviridae</taxon>
        <taxon>Deltarhabdovirinae</taxon>
        <taxon>Betaricinrhavirus</taxon>
        <taxon>Betaricinrhavirus chimay</taxon>
    </lineage>
</organism>
<name>A0A2P1GJC6_9RHAB</name>
<sequence>MTSLKNFSILLLVAVPLVLSKKEGWVGYLKDPLTPGEIRLEQPPLGAHQKLSTAEMVTEGLVNSTHFLVQFPSVGRWFYLPRVLAPPPLPPSVTVVHSHALVLDSRDKVSSVRGPNSLFLPSTEALRFFPFSPQLTSSPQLIPPISCQLTENPQLVPGVLRVWGPPAHSSTLEGTLVTCKTKSENCTKYFFGAEQISLDWDKPTSCNQFHKSLISQHKSKLKTEQTLTIPLVQAPCLWTGTQTKSEDYLFSQRVKVILSADGYVSYPPGFSLCRAFNDSACSSSFQVLMLDHLIDDPSSCKSLEVKLISKSFVQVDKTKNGTLHLIGIKDPQHQLGFSLEGAKKVCTKEGHQYTHQLLLTKSSYLISLFLLPDNSTTLNISNTPNVVRDLPEDLTYWKDLKSKNQPSPSSHHSISMAIHQWKLHHKIPLRTHYSESEMIYGLSELSEKTSRAMYALFSELCRMSSQIWKLAFQSWTLNPTLMAQVLTKDPTVIGENRAGRLIIHHSLPSGPILIPKDTTCRGDWMFVQMFNVTDQTYAPVWLQKVSGFIVPFTPKIPISVHPENFLIPFNQTHFFDILQKDFLMSLPQNTFKWNHTLPFFSSDLTLERSEITSLEYVSRILDEISLPPTSNDLPQKKDRDQGVDISRHWKNFADWISDFFLSWRVVVFFIIVFILYALFRVGKRALTCCTGKEVPPPPASPLHGPWFSTGRQASPV</sequence>
<dbReference type="RefSeq" id="YP_010797585.1">
    <property type="nucleotide sequence ID" value="NC_076210.1"/>
</dbReference>
<dbReference type="Proteomes" id="UP000676088">
    <property type="component" value="Segment"/>
</dbReference>
<dbReference type="GeneID" id="80535541"/>
<evidence type="ECO:0000313" key="2">
    <source>
        <dbReference type="EMBL" id="AVM86062.1"/>
    </source>
</evidence>
<keyword evidence="1" id="KW-0812">Transmembrane</keyword>
<keyword evidence="1" id="KW-0472">Membrane</keyword>